<dbReference type="RefSeq" id="WP_146812050.1">
    <property type="nucleotide sequence ID" value="NZ_BJXX01000185.1"/>
</dbReference>
<dbReference type="SFLD" id="SFLDS00003">
    <property type="entry name" value="Haloacid_Dehalogenase"/>
    <property type="match status" value="1"/>
</dbReference>
<protein>
    <recommendedName>
        <fullName evidence="2">Sucrose phosphatase-like domain-containing protein</fullName>
    </recommendedName>
</protein>
<dbReference type="OrthoDB" id="9781413at2"/>
<name>A0A511VFT2_9BACL</name>
<dbReference type="InterPro" id="IPR036412">
    <property type="entry name" value="HAD-like_sf"/>
</dbReference>
<dbReference type="Proteomes" id="UP000321157">
    <property type="component" value="Unassembled WGS sequence"/>
</dbReference>
<dbReference type="SFLD" id="SFLDG01140">
    <property type="entry name" value="C2.B:_Phosphomannomutase_and_P"/>
    <property type="match status" value="1"/>
</dbReference>
<dbReference type="AlphaFoldDB" id="A0A511VFT2"/>
<evidence type="ECO:0000256" key="1">
    <source>
        <dbReference type="ARBA" id="ARBA00022801"/>
    </source>
</evidence>
<reference evidence="3 4" key="1">
    <citation type="submission" date="2019-07" db="EMBL/GenBank/DDBJ databases">
        <title>Whole genome shotgun sequence of Aneurinibacillus danicus NBRC 102444.</title>
        <authorList>
            <person name="Hosoyama A."/>
            <person name="Uohara A."/>
            <person name="Ohji S."/>
            <person name="Ichikawa N."/>
        </authorList>
    </citation>
    <scope>NUCLEOTIDE SEQUENCE [LARGE SCALE GENOMIC DNA]</scope>
    <source>
        <strain evidence="3 4">NBRC 102444</strain>
    </source>
</reference>
<evidence type="ECO:0000259" key="2">
    <source>
        <dbReference type="Pfam" id="PF05116"/>
    </source>
</evidence>
<keyword evidence="1" id="KW-0378">Hydrolase</keyword>
<organism evidence="3 4">
    <name type="scientific">Aneurinibacillus danicus</name>
    <dbReference type="NCBI Taxonomy" id="267746"/>
    <lineage>
        <taxon>Bacteria</taxon>
        <taxon>Bacillati</taxon>
        <taxon>Bacillota</taxon>
        <taxon>Bacilli</taxon>
        <taxon>Bacillales</taxon>
        <taxon>Paenibacillaceae</taxon>
        <taxon>Aneurinibacillus group</taxon>
        <taxon>Aneurinibacillus</taxon>
    </lineage>
</organism>
<feature type="domain" description="Sucrose phosphatase-like" evidence="2">
    <location>
        <begin position="7"/>
        <end position="237"/>
    </location>
</feature>
<accession>A0A511VFT2</accession>
<dbReference type="NCBIfam" id="TIGR01482">
    <property type="entry name" value="SPP-subfamily"/>
    <property type="match status" value="1"/>
</dbReference>
<dbReference type="PANTHER" id="PTHR46521">
    <property type="entry name" value="SUCROSE-PHOSPHATASE 2-RELATED"/>
    <property type="match status" value="1"/>
</dbReference>
<dbReference type="GO" id="GO:0016791">
    <property type="term" value="F:phosphatase activity"/>
    <property type="evidence" value="ECO:0007669"/>
    <property type="project" value="UniProtKB-ARBA"/>
</dbReference>
<comment type="caution">
    <text evidence="3">The sequence shown here is derived from an EMBL/GenBank/DDBJ whole genome shotgun (WGS) entry which is preliminary data.</text>
</comment>
<dbReference type="NCBIfam" id="TIGR01484">
    <property type="entry name" value="HAD-SF-IIB"/>
    <property type="match status" value="1"/>
</dbReference>
<gene>
    <name evidence="3" type="ORF">ADA01nite_38730</name>
</gene>
<dbReference type="InterPro" id="IPR006379">
    <property type="entry name" value="HAD-SF_hydro_IIB"/>
</dbReference>
<sequence>MQQSVTHLLATDLDGTLVGDEAALRALLRYYDEQPYNVVLIYNTGRHLCSALSLLSQEKLPRPDILITDVGTEIYYGEELEPDKEWRSKIAAWWRPAEIERIASECPGLIPQDIPVRHRLSYTVQDVAAVREVESRLKKAQIPHKLIVSSGRDVDILPPICGKGEALRYVLESRGWCDANVLVAGDSGNDHEMITLGYPAVIVGNAQQELLELEEHPLIFRAEKVCAGGIHEAWEHFYGKKSSALL</sequence>
<dbReference type="EMBL" id="BJXX01000185">
    <property type="protein sequence ID" value="GEN36413.1"/>
    <property type="molecule type" value="Genomic_DNA"/>
</dbReference>
<dbReference type="Pfam" id="PF05116">
    <property type="entry name" value="S6PP"/>
    <property type="match status" value="1"/>
</dbReference>
<dbReference type="InterPro" id="IPR006380">
    <property type="entry name" value="SPP-like_dom"/>
</dbReference>
<dbReference type="Gene3D" id="3.90.1070.10">
    <property type="match status" value="1"/>
</dbReference>
<dbReference type="SUPFAM" id="SSF56784">
    <property type="entry name" value="HAD-like"/>
    <property type="match status" value="1"/>
</dbReference>
<dbReference type="Gene3D" id="3.40.50.1000">
    <property type="entry name" value="HAD superfamily/HAD-like"/>
    <property type="match status" value="1"/>
</dbReference>
<dbReference type="InterPro" id="IPR023214">
    <property type="entry name" value="HAD_sf"/>
</dbReference>
<dbReference type="InterPro" id="IPR051518">
    <property type="entry name" value="Sucrose_Phosphatase"/>
</dbReference>
<evidence type="ECO:0000313" key="4">
    <source>
        <dbReference type="Proteomes" id="UP000321157"/>
    </source>
</evidence>
<keyword evidence="4" id="KW-1185">Reference proteome</keyword>
<proteinExistence type="predicted"/>
<dbReference type="SFLD" id="SFLDG01141">
    <property type="entry name" value="C2.B.1:_Sucrose_Phosphatase_Li"/>
    <property type="match status" value="1"/>
</dbReference>
<dbReference type="PANTHER" id="PTHR46521:SF4">
    <property type="entry name" value="SUCROSE-PHOSPHATASE 2-RELATED"/>
    <property type="match status" value="1"/>
</dbReference>
<evidence type="ECO:0000313" key="3">
    <source>
        <dbReference type="EMBL" id="GEN36413.1"/>
    </source>
</evidence>